<feature type="compositionally biased region" description="Polar residues" evidence="2">
    <location>
        <begin position="782"/>
        <end position="791"/>
    </location>
</feature>
<proteinExistence type="predicted"/>
<gene>
    <name evidence="3" type="ORF">BSAL_53890</name>
</gene>
<evidence type="ECO:0000256" key="2">
    <source>
        <dbReference type="SAM" id="MobiDB-lite"/>
    </source>
</evidence>
<protein>
    <submittedName>
        <fullName evidence="3">Uncharacterized protein</fullName>
    </submittedName>
</protein>
<keyword evidence="1" id="KW-0175">Coiled coil</keyword>
<feature type="region of interest" description="Disordered" evidence="2">
    <location>
        <begin position="547"/>
        <end position="567"/>
    </location>
</feature>
<evidence type="ECO:0000313" key="4">
    <source>
        <dbReference type="Proteomes" id="UP000051952"/>
    </source>
</evidence>
<dbReference type="Proteomes" id="UP000051952">
    <property type="component" value="Unassembled WGS sequence"/>
</dbReference>
<sequence length="1071" mass="116493">MSGPIIAEVNRLKRLDEAKKIRGDTTEPSKVLLSELPFDPTIGAEQLAHAKQRIRDQRHQIVHLEGHLEVLNDAMARRQDILDYVKQMILHDAVFMSCIPDDSKRSEYQKNFLSILDGDHLHGLSAAVERGLLEEQLNALRDRVRMLDARDATKSKTIKEKDQKANAMTAERDALQLQISKSKNQYTNLYKVLQETKEDLTGSRDAVSQIKREADMLRKTLDSALVDLKQKEQQLATAVSVSQSLQGQLDAMSNQSDADKRAASEAMKSVTPLSCDILRSAEQATNAKFGTSLWSTYMQVSSDTLEKFATVLQAASGNNAAEQLKNVVKSVSLFHAMAKASFDASVTQQSQQAAQEGEWQMSCDVKSGLVPSSEIGLTIARAKGILGQLSSTSPCTFAPVEKLFQSLVRLSQGLVSSWESDISAQVMEADSLRKELQDVQSRQTATVEVAPAPSPAEAPVHEVLLQVRTTLDDTKTKWFAPNVKSWADEFDETIGSAAQSLGQYRLLEKPLSVPFKTLECVVEAMGRLLTHVKAGKRDIVRRNQLAEEKEKDLASRESSPLPVHHPQADPALPSLLTECHETMQAVQAAQATVAASINGDQFIEARKVLREAIRKAVDACEGTVVGDTTIKAQQLFTLCVRCIESSFTETEFVWLGIVSIDDPAVAQCTRSGQISAKLGGSWGRIMPPIMAAELQRNKNGATSLTKLSEPAPPPRVVEKAQPPAVPQKHNSTQTVAEKAVTQKPLTPEQAIDIVKKAGMWPSVPSAHSRTVGSDESIQATSQAFRRGTQTPHGVASREDSSTMTDTGLLTQFFGLSNGASATKGPPLQRQRSASVVQLFGATGELEDIGTMHADDHAPLMRTASSIPTKHRTSVDLTVSAARSHSFVRKHSISALLAREKSISVQRDVDDDSVESVVYGSDFGETFAQETSAPQGQARRSSAARIFTADFGDAAPEAPADFYALLGNRRPSTATLERPASALLRGASSKSLSLRERSEEVKQIAGAIGSRRQSVLQQRNQKINEVIMGDVTPAAQPTSGGDTRRKSLRELATTQRHMAAVLQGNKSGNEES</sequence>
<feature type="region of interest" description="Disordered" evidence="2">
    <location>
        <begin position="703"/>
        <end position="741"/>
    </location>
</feature>
<reference evidence="4" key="1">
    <citation type="submission" date="2015-09" db="EMBL/GenBank/DDBJ databases">
        <authorList>
            <consortium name="Pathogen Informatics"/>
        </authorList>
    </citation>
    <scope>NUCLEOTIDE SEQUENCE [LARGE SCALE GENOMIC DNA]</scope>
    <source>
        <strain evidence="4">Lake Konstanz</strain>
    </source>
</reference>
<dbReference type="AlphaFoldDB" id="A0A0S4IPY8"/>
<accession>A0A0S4IPY8</accession>
<name>A0A0S4IPY8_BODSA</name>
<evidence type="ECO:0000256" key="1">
    <source>
        <dbReference type="SAM" id="Coils"/>
    </source>
</evidence>
<organism evidence="3 4">
    <name type="scientific">Bodo saltans</name>
    <name type="common">Flagellated protozoan</name>
    <dbReference type="NCBI Taxonomy" id="75058"/>
    <lineage>
        <taxon>Eukaryota</taxon>
        <taxon>Discoba</taxon>
        <taxon>Euglenozoa</taxon>
        <taxon>Kinetoplastea</taxon>
        <taxon>Metakinetoplastina</taxon>
        <taxon>Eubodonida</taxon>
        <taxon>Bodonidae</taxon>
        <taxon>Bodo</taxon>
    </lineage>
</organism>
<feature type="region of interest" description="Disordered" evidence="2">
    <location>
        <begin position="782"/>
        <end position="803"/>
    </location>
</feature>
<dbReference type="VEuPathDB" id="TriTrypDB:BSAL_53890"/>
<feature type="coiled-coil region" evidence="1">
    <location>
        <begin position="130"/>
        <end position="234"/>
    </location>
</feature>
<keyword evidence="4" id="KW-1185">Reference proteome</keyword>
<dbReference type="EMBL" id="CYKH01000116">
    <property type="protein sequence ID" value="CUE72074.1"/>
    <property type="molecule type" value="Genomic_DNA"/>
</dbReference>
<evidence type="ECO:0000313" key="3">
    <source>
        <dbReference type="EMBL" id="CUE72074.1"/>
    </source>
</evidence>